<reference evidence="1 2" key="1">
    <citation type="submission" date="2016-06" db="EMBL/GenBank/DDBJ databases">
        <title>Evolution of pathogenesis and genome organization in the Tremellales.</title>
        <authorList>
            <person name="Cuomo C."/>
            <person name="Litvintseva A."/>
            <person name="Heitman J."/>
            <person name="Chen Y."/>
            <person name="Sun S."/>
            <person name="Springer D."/>
            <person name="Dromer F."/>
            <person name="Young S."/>
            <person name="Zeng Q."/>
            <person name="Chapman S."/>
            <person name="Gujja S."/>
            <person name="Saif S."/>
            <person name="Birren B."/>
        </authorList>
    </citation>
    <scope>NUCLEOTIDE SEQUENCE [LARGE SCALE GENOMIC DNA]</scope>
    <source>
        <strain evidence="1 2">CBS 6039</strain>
    </source>
</reference>
<dbReference type="GeneID" id="30157643"/>
<accession>A0A1E3HFM7</accession>
<dbReference type="OrthoDB" id="2577917at2759"/>
<proteinExistence type="predicted"/>
<dbReference type="RefSeq" id="XP_018990774.1">
    <property type="nucleotide sequence ID" value="XM_019140799.1"/>
</dbReference>
<gene>
    <name evidence="1" type="ORF">L202_06334</name>
</gene>
<dbReference type="AlphaFoldDB" id="A0A1E3HFM7"/>
<evidence type="ECO:0000313" key="2">
    <source>
        <dbReference type="Proteomes" id="UP000094065"/>
    </source>
</evidence>
<dbReference type="Proteomes" id="UP000094065">
    <property type="component" value="Unassembled WGS sequence"/>
</dbReference>
<name>A0A1E3HFM7_9TREE</name>
<keyword evidence="2" id="KW-1185">Reference proteome</keyword>
<protein>
    <submittedName>
        <fullName evidence="1">Uncharacterized protein</fullName>
    </submittedName>
</protein>
<comment type="caution">
    <text evidence="1">The sequence shown here is derived from an EMBL/GenBank/DDBJ whole genome shotgun (WGS) entry which is preliminary data.</text>
</comment>
<organism evidence="1 2">
    <name type="scientific">Cryptococcus amylolentus CBS 6039</name>
    <dbReference type="NCBI Taxonomy" id="1295533"/>
    <lineage>
        <taxon>Eukaryota</taxon>
        <taxon>Fungi</taxon>
        <taxon>Dikarya</taxon>
        <taxon>Basidiomycota</taxon>
        <taxon>Agaricomycotina</taxon>
        <taxon>Tremellomycetes</taxon>
        <taxon>Tremellales</taxon>
        <taxon>Cryptococcaceae</taxon>
        <taxon>Cryptococcus</taxon>
    </lineage>
</organism>
<evidence type="ECO:0000313" key="1">
    <source>
        <dbReference type="EMBL" id="ODN75124.1"/>
    </source>
</evidence>
<sequence>MSVDTLPRSLAHTTLFGADTLYHSLAHITLSDAKGPSPASCTTSHEKDQFMQAYDELCKKILDEYDEENRREFEEDLEMLEDYGDPKEVERMKQTALEQIAEDRAELVESLEQGRLYFLRTSEFLYAVQLKMTLET</sequence>
<dbReference type="EMBL" id="AWGJ01000010">
    <property type="protein sequence ID" value="ODN75124.1"/>
    <property type="molecule type" value="Genomic_DNA"/>
</dbReference>